<dbReference type="AlphaFoldDB" id="A0A848L5N0"/>
<dbReference type="RefSeq" id="WP_169342858.1">
    <property type="nucleotide sequence ID" value="NZ_JABBJJ010000004.1"/>
</dbReference>
<proteinExistence type="predicted"/>
<name>A0A848L5N0_9BACT</name>
<evidence type="ECO:0000313" key="1">
    <source>
        <dbReference type="EMBL" id="NMO13582.1"/>
    </source>
</evidence>
<evidence type="ECO:0000313" key="2">
    <source>
        <dbReference type="Proteomes" id="UP000518300"/>
    </source>
</evidence>
<reference evidence="1 2" key="1">
    <citation type="submission" date="2020-04" db="EMBL/GenBank/DDBJ databases">
        <title>Draft genome of Pyxidicoccus fallax type strain.</title>
        <authorList>
            <person name="Whitworth D.E."/>
        </authorList>
    </citation>
    <scope>NUCLEOTIDE SEQUENCE [LARGE SCALE GENOMIC DNA]</scope>
    <source>
        <strain evidence="1 2">DSM 14698</strain>
    </source>
</reference>
<keyword evidence="2" id="KW-1185">Reference proteome</keyword>
<comment type="caution">
    <text evidence="1">The sequence shown here is derived from an EMBL/GenBank/DDBJ whole genome shotgun (WGS) entry which is preliminary data.</text>
</comment>
<accession>A0A848L5N0</accession>
<dbReference type="Proteomes" id="UP000518300">
    <property type="component" value="Unassembled WGS sequence"/>
</dbReference>
<dbReference type="EMBL" id="JABBJJ010000004">
    <property type="protein sequence ID" value="NMO13582.1"/>
    <property type="molecule type" value="Genomic_DNA"/>
</dbReference>
<sequence>MSELDDSSLLELLDLTFDALCASRVSDWVDPDRVLAAVDLALTPERVTGWHARLVAPLRTRLLARAAKSHIKLGAWLPTEATASLTALLGQPVHLPRKAIDELVASEQVRETVRTTLQETLSSLVSKVIAGAPGAGVAGGLRDALSWGARAAASAGKGILGGLGGGLQDRVREVIDGSMAMVQRRIAERLASEETARALGVRRQKVFLSTLEKTEAEAAQALSRVPHEQLDSLAPQVIAHNLARPEVREGLKAELHAVLEDLSRHTVGELLDQAGLRDATRQWLHAHGLPFARVLARSAPFIAWRTRVERSGP</sequence>
<gene>
    <name evidence="1" type="ORF">HG543_01720</name>
</gene>
<organism evidence="1 2">
    <name type="scientific">Pyxidicoccus fallax</name>
    <dbReference type="NCBI Taxonomy" id="394095"/>
    <lineage>
        <taxon>Bacteria</taxon>
        <taxon>Pseudomonadati</taxon>
        <taxon>Myxococcota</taxon>
        <taxon>Myxococcia</taxon>
        <taxon>Myxococcales</taxon>
        <taxon>Cystobacterineae</taxon>
        <taxon>Myxococcaceae</taxon>
        <taxon>Pyxidicoccus</taxon>
    </lineage>
</organism>
<protein>
    <submittedName>
        <fullName evidence="1">Uncharacterized protein</fullName>
    </submittedName>
</protein>